<evidence type="ECO:0000256" key="4">
    <source>
        <dbReference type="ARBA" id="ARBA00021948"/>
    </source>
</evidence>
<dbReference type="PANTHER" id="PTHR37311">
    <property type="entry name" value="2-PHOSPHOSULFOLACTATE PHOSPHATASE-RELATED"/>
    <property type="match status" value="1"/>
</dbReference>
<dbReference type="PANTHER" id="PTHR37311:SF1">
    <property type="entry name" value="2-PHOSPHOSULFOLACTATE PHOSPHATASE-RELATED"/>
    <property type="match status" value="1"/>
</dbReference>
<dbReference type="AlphaFoldDB" id="A0A2A4YV90"/>
<comment type="catalytic activity">
    <reaction evidence="7">
        <text>(2R)-O-phospho-3-sulfolactate + H2O = (2R)-3-sulfolactate + phosphate</text>
        <dbReference type="Rhea" id="RHEA:23416"/>
        <dbReference type="ChEBI" id="CHEBI:15377"/>
        <dbReference type="ChEBI" id="CHEBI:15597"/>
        <dbReference type="ChEBI" id="CHEBI:43474"/>
        <dbReference type="ChEBI" id="CHEBI:58738"/>
        <dbReference type="EC" id="3.1.3.71"/>
    </reaction>
</comment>
<keyword evidence="5" id="KW-0378">Hydrolase</keyword>
<reference key="1">
    <citation type="submission" date="2017-08" db="EMBL/GenBank/DDBJ databases">
        <title>A dynamic microbial community with high functional redundancy inhabits the cold, oxic subseafloor aquifer.</title>
        <authorList>
            <person name="Tully B.J."/>
            <person name="Wheat C.G."/>
            <person name="Glazer B.T."/>
            <person name="Huber J.A."/>
        </authorList>
    </citation>
    <scope>NUCLEOTIDE SEQUENCE [LARGE SCALE GENOMIC DNA]</scope>
</reference>
<organism evidence="8">
    <name type="scientific">OCS116 cluster bacterium</name>
    <dbReference type="NCBI Taxonomy" id="2030921"/>
    <lineage>
        <taxon>Bacteria</taxon>
        <taxon>Pseudomonadati</taxon>
        <taxon>Pseudomonadota</taxon>
        <taxon>Alphaproteobacteria</taxon>
        <taxon>OCS116 cluster</taxon>
    </lineage>
</organism>
<comment type="caution">
    <text evidence="8">The sequence shown here is derived from an EMBL/GenBank/DDBJ whole genome shotgun (WGS) entry which is preliminary data.</text>
</comment>
<evidence type="ECO:0000256" key="2">
    <source>
        <dbReference type="ARBA" id="ARBA00009997"/>
    </source>
</evidence>
<dbReference type="SUPFAM" id="SSF142823">
    <property type="entry name" value="ComB-like"/>
    <property type="match status" value="1"/>
</dbReference>
<keyword evidence="6" id="KW-0460">Magnesium</keyword>
<evidence type="ECO:0000313" key="8">
    <source>
        <dbReference type="EMBL" id="PCI98773.1"/>
    </source>
</evidence>
<evidence type="ECO:0000256" key="1">
    <source>
        <dbReference type="ARBA" id="ARBA00001946"/>
    </source>
</evidence>
<dbReference type="GO" id="GO:0050545">
    <property type="term" value="F:sulfopyruvate decarboxylase activity"/>
    <property type="evidence" value="ECO:0007669"/>
    <property type="project" value="TreeGrafter"/>
</dbReference>
<reference evidence="8" key="2">
    <citation type="journal article" date="2018" name="ISME J.">
        <title>A dynamic microbial community with high functional redundancy inhabits the cold, oxic subseafloor aquifer.</title>
        <authorList>
            <person name="Tully B.J."/>
            <person name="Wheat C.G."/>
            <person name="Glazer B.T."/>
            <person name="Huber J.A."/>
        </authorList>
    </citation>
    <scope>NUCLEOTIDE SEQUENCE</scope>
    <source>
        <strain evidence="8">NORP83</strain>
    </source>
</reference>
<dbReference type="InterPro" id="IPR036702">
    <property type="entry name" value="ComB-like_sf"/>
</dbReference>
<comment type="similarity">
    <text evidence="2">Belongs to the ComB family.</text>
</comment>
<dbReference type="EC" id="3.1.3.71" evidence="3"/>
<proteinExistence type="inferred from homology"/>
<dbReference type="Pfam" id="PF04029">
    <property type="entry name" value="2-ph_phosp"/>
    <property type="match status" value="1"/>
</dbReference>
<dbReference type="GO" id="GO:0000287">
    <property type="term" value="F:magnesium ion binding"/>
    <property type="evidence" value="ECO:0007669"/>
    <property type="project" value="InterPro"/>
</dbReference>
<name>A0A2A4YV90_9PROT</name>
<sequence>MNAKIHVEWGARALDAKADIMVIVDCLSFSTATTVATAKGARVYPFSLKDEAIDFAVALNVPCANKRSLGGLSLSPPTLAVLGKADAIILPSPNGSHLTLFADAPIVIAGCLRNAKAVADFINISGVRNVQFVAAGERWQDGGLRPAFEDWIACGAMIHLLNGILTAEAGAAAASFRWAEPDLQKMLKNCLSGQELCAQGFEQDVQWASELSLERHVPMLRGLDACYADFGVADERLKPLSVKYYEV</sequence>
<gene>
    <name evidence="8" type="ORF">COB13_12965</name>
</gene>
<dbReference type="Gene3D" id="3.90.1560.10">
    <property type="entry name" value="ComB-like"/>
    <property type="match status" value="1"/>
</dbReference>
<evidence type="ECO:0000256" key="3">
    <source>
        <dbReference type="ARBA" id="ARBA00012953"/>
    </source>
</evidence>
<evidence type="ECO:0000256" key="7">
    <source>
        <dbReference type="ARBA" id="ARBA00033711"/>
    </source>
</evidence>
<accession>A0A2A4YV90</accession>
<evidence type="ECO:0000256" key="6">
    <source>
        <dbReference type="ARBA" id="ARBA00022842"/>
    </source>
</evidence>
<dbReference type="GO" id="GO:0050532">
    <property type="term" value="F:2-phosphosulfolactate phosphatase activity"/>
    <property type="evidence" value="ECO:0007669"/>
    <property type="project" value="UniProtKB-EC"/>
</dbReference>
<dbReference type="EMBL" id="NVUS01000019">
    <property type="protein sequence ID" value="PCI98773.1"/>
    <property type="molecule type" value="Genomic_DNA"/>
</dbReference>
<comment type="cofactor">
    <cofactor evidence="1">
        <name>Mg(2+)</name>
        <dbReference type="ChEBI" id="CHEBI:18420"/>
    </cofactor>
</comment>
<dbReference type="InterPro" id="IPR005238">
    <property type="entry name" value="ComB-like"/>
</dbReference>
<protein>
    <recommendedName>
        <fullName evidence="4">Probable 2-phosphosulfolactate phosphatase</fullName>
        <ecNumber evidence="3">3.1.3.71</ecNumber>
    </recommendedName>
</protein>
<evidence type="ECO:0000256" key="5">
    <source>
        <dbReference type="ARBA" id="ARBA00022801"/>
    </source>
</evidence>